<sequence length="211" mass="23329">MKRVAAVPTPVAPTPVAPAQLNPLDDPPATTAPTPVSARTRMGIPRAEIEGMMAIVAKWDEEDAIAARGQKEYVYDGNGDMSVDGTMIGLFGTDGFELYFRARGNQKNMRIQGDNTELQRHMTYEHRHSRDQARRLDEAKSNLFNKPSSGDVMLSHGYFESGGMDSFNTMAYQGFGQMGLVQNHSNQLQPSGSSRATKRTKRSLQHQHPGY</sequence>
<proteinExistence type="predicted"/>
<protein>
    <submittedName>
        <fullName evidence="1">Uncharacterized protein</fullName>
    </submittedName>
</protein>
<gene>
    <name evidence="1" type="ORF">NM208_g9160</name>
</gene>
<evidence type="ECO:0000313" key="2">
    <source>
        <dbReference type="Proteomes" id="UP001148629"/>
    </source>
</evidence>
<name>A0ACC1S2Q6_9HYPO</name>
<accession>A0ACC1S2Q6</accession>
<organism evidence="1 2">
    <name type="scientific">Fusarium decemcellulare</name>
    <dbReference type="NCBI Taxonomy" id="57161"/>
    <lineage>
        <taxon>Eukaryota</taxon>
        <taxon>Fungi</taxon>
        <taxon>Dikarya</taxon>
        <taxon>Ascomycota</taxon>
        <taxon>Pezizomycotina</taxon>
        <taxon>Sordariomycetes</taxon>
        <taxon>Hypocreomycetidae</taxon>
        <taxon>Hypocreales</taxon>
        <taxon>Nectriaceae</taxon>
        <taxon>Fusarium</taxon>
        <taxon>Fusarium decemcellulare species complex</taxon>
    </lineage>
</organism>
<reference evidence="1" key="1">
    <citation type="submission" date="2022-08" db="EMBL/GenBank/DDBJ databases">
        <title>Genome Sequence of Fusarium decemcellulare.</title>
        <authorList>
            <person name="Buettner E."/>
        </authorList>
    </citation>
    <scope>NUCLEOTIDE SEQUENCE</scope>
    <source>
        <strain evidence="1">Babe19</strain>
    </source>
</reference>
<dbReference type="EMBL" id="JANRMS010001129">
    <property type="protein sequence ID" value="KAJ3530806.1"/>
    <property type="molecule type" value="Genomic_DNA"/>
</dbReference>
<keyword evidence="2" id="KW-1185">Reference proteome</keyword>
<comment type="caution">
    <text evidence="1">The sequence shown here is derived from an EMBL/GenBank/DDBJ whole genome shotgun (WGS) entry which is preliminary data.</text>
</comment>
<dbReference type="Proteomes" id="UP001148629">
    <property type="component" value="Unassembled WGS sequence"/>
</dbReference>
<evidence type="ECO:0000313" key="1">
    <source>
        <dbReference type="EMBL" id="KAJ3530806.1"/>
    </source>
</evidence>